<accession>A0A2S9V5H7</accession>
<protein>
    <submittedName>
        <fullName evidence="4">TetR family transcriptional regulator</fullName>
    </submittedName>
</protein>
<gene>
    <name evidence="4" type="ORF">C6Y40_20650</name>
</gene>
<dbReference type="AlphaFoldDB" id="A0A2S9V5H7"/>
<dbReference type="Gene3D" id="1.10.357.10">
    <property type="entry name" value="Tetracycline Repressor, domain 2"/>
    <property type="match status" value="1"/>
</dbReference>
<keyword evidence="5" id="KW-1185">Reference proteome</keyword>
<feature type="DNA-binding region" description="H-T-H motif" evidence="2">
    <location>
        <begin position="26"/>
        <end position="45"/>
    </location>
</feature>
<reference evidence="5" key="1">
    <citation type="journal article" date="2020" name="Int. J. Syst. Evol. Microbiol.">
        <title>Alteromonas alba sp. nov., a marine bacterium isolated from the seawater of the West Pacific Ocean.</title>
        <authorList>
            <person name="Sun C."/>
            <person name="Wu Y.-H."/>
            <person name="Xamxidin M."/>
            <person name="Cheng H."/>
            <person name="Xu X.-W."/>
        </authorList>
    </citation>
    <scope>NUCLEOTIDE SEQUENCE [LARGE SCALE GENOMIC DNA]</scope>
    <source>
        <strain evidence="5">190</strain>
    </source>
</reference>
<dbReference type="Pfam" id="PF13972">
    <property type="entry name" value="TetR"/>
    <property type="match status" value="1"/>
</dbReference>
<dbReference type="OrthoDB" id="8770705at2"/>
<dbReference type="InterPro" id="IPR025722">
    <property type="entry name" value="TetR"/>
</dbReference>
<dbReference type="PROSITE" id="PS50977">
    <property type="entry name" value="HTH_TETR_2"/>
    <property type="match status" value="1"/>
</dbReference>
<dbReference type="RefSeq" id="WP_105936289.1">
    <property type="nucleotide sequence ID" value="NZ_PVNP01000201.1"/>
</dbReference>
<evidence type="ECO:0000313" key="5">
    <source>
        <dbReference type="Proteomes" id="UP000238949"/>
    </source>
</evidence>
<dbReference type="InterPro" id="IPR050624">
    <property type="entry name" value="HTH-type_Tx_Regulator"/>
</dbReference>
<feature type="domain" description="HTH tetR-type" evidence="3">
    <location>
        <begin position="3"/>
        <end position="63"/>
    </location>
</feature>
<dbReference type="EMBL" id="PVNP01000201">
    <property type="protein sequence ID" value="PRO71688.1"/>
    <property type="molecule type" value="Genomic_DNA"/>
</dbReference>
<proteinExistence type="predicted"/>
<evidence type="ECO:0000256" key="1">
    <source>
        <dbReference type="ARBA" id="ARBA00023125"/>
    </source>
</evidence>
<name>A0A2S9V5H7_9ALTE</name>
<evidence type="ECO:0000313" key="4">
    <source>
        <dbReference type="EMBL" id="PRO71688.1"/>
    </source>
</evidence>
<dbReference type="Proteomes" id="UP000238949">
    <property type="component" value="Unassembled WGS sequence"/>
</dbReference>
<dbReference type="InterPro" id="IPR009057">
    <property type="entry name" value="Homeodomain-like_sf"/>
</dbReference>
<evidence type="ECO:0000259" key="3">
    <source>
        <dbReference type="PROSITE" id="PS50977"/>
    </source>
</evidence>
<dbReference type="GO" id="GO:0003677">
    <property type="term" value="F:DNA binding"/>
    <property type="evidence" value="ECO:0007669"/>
    <property type="project" value="UniProtKB-UniRule"/>
</dbReference>
<dbReference type="Pfam" id="PF00440">
    <property type="entry name" value="TetR_N"/>
    <property type="match status" value="1"/>
</dbReference>
<dbReference type="InterPro" id="IPR001647">
    <property type="entry name" value="HTH_TetR"/>
</dbReference>
<keyword evidence="1 2" id="KW-0238">DNA-binding</keyword>
<dbReference type="PRINTS" id="PR00455">
    <property type="entry name" value="HTHTETR"/>
</dbReference>
<dbReference type="SUPFAM" id="SSF46689">
    <property type="entry name" value="Homeodomain-like"/>
    <property type="match status" value="1"/>
</dbReference>
<organism evidence="4 5">
    <name type="scientific">Alteromonas alba</name>
    <dbReference type="NCBI Taxonomy" id="2079529"/>
    <lineage>
        <taxon>Bacteria</taxon>
        <taxon>Pseudomonadati</taxon>
        <taxon>Pseudomonadota</taxon>
        <taxon>Gammaproteobacteria</taxon>
        <taxon>Alteromonadales</taxon>
        <taxon>Alteromonadaceae</taxon>
        <taxon>Alteromonas/Salinimonas group</taxon>
        <taxon>Alteromonas</taxon>
    </lineage>
</organism>
<dbReference type="PANTHER" id="PTHR43479">
    <property type="entry name" value="ACREF/ENVCD OPERON REPRESSOR-RELATED"/>
    <property type="match status" value="1"/>
</dbReference>
<sequence length="222" mass="25546">MASKTAERILAAALTLFNEQGENAVTSVDIAMELDISPGNLYYHFKGKEQIIDGLVHWYSEAMQTLLRPATLEKVQAEDFFYFIAIVLDKQQLFRFMYRSPADLAEKYPKVKHWHKQQIRQLESSLIKLLLRFSDQEALLASAAEQRLIVDLIIMILTQANQYDDLRNNDDPKAQKFHALSLMMTALLPRFRLQETTVAQLRKAIEHHSMANLTLPTVRGDI</sequence>
<evidence type="ECO:0000256" key="2">
    <source>
        <dbReference type="PROSITE-ProRule" id="PRU00335"/>
    </source>
</evidence>
<comment type="caution">
    <text evidence="4">The sequence shown here is derived from an EMBL/GenBank/DDBJ whole genome shotgun (WGS) entry which is preliminary data.</text>
</comment>
<dbReference type="PANTHER" id="PTHR43479:SF12">
    <property type="entry name" value="TRANSCRIPTIONAL REGULATORY PROTEIN"/>
    <property type="match status" value="1"/>
</dbReference>